<dbReference type="EMBL" id="KN832572">
    <property type="protein sequence ID" value="KII84035.1"/>
    <property type="molecule type" value="Genomic_DNA"/>
</dbReference>
<accession>A0A0C9SWZ0</accession>
<dbReference type="AlphaFoldDB" id="A0A0C9SWZ0"/>
<keyword evidence="3" id="KW-1185">Reference proteome</keyword>
<dbReference type="HOGENOM" id="CLU_2758856_0_0_1"/>
<organism evidence="2 3">
    <name type="scientific">Plicaturopsis crispa FD-325 SS-3</name>
    <dbReference type="NCBI Taxonomy" id="944288"/>
    <lineage>
        <taxon>Eukaryota</taxon>
        <taxon>Fungi</taxon>
        <taxon>Dikarya</taxon>
        <taxon>Basidiomycota</taxon>
        <taxon>Agaricomycotina</taxon>
        <taxon>Agaricomycetes</taxon>
        <taxon>Agaricomycetidae</taxon>
        <taxon>Amylocorticiales</taxon>
        <taxon>Amylocorticiaceae</taxon>
        <taxon>Plicatura</taxon>
        <taxon>Plicaturopsis crispa</taxon>
    </lineage>
</organism>
<sequence>MAIADCAPRKCATCIMRGGIAMGNPSMQIPASASLSLRACTVSFPGCSSPESRSSNSDYGQGALANKVVY</sequence>
<gene>
    <name evidence="2" type="ORF">PLICRDRAFT_46375</name>
</gene>
<evidence type="ECO:0000256" key="1">
    <source>
        <dbReference type="SAM" id="MobiDB-lite"/>
    </source>
</evidence>
<protein>
    <submittedName>
        <fullName evidence="2">Uncharacterized protein</fullName>
    </submittedName>
</protein>
<feature type="compositionally biased region" description="Polar residues" evidence="1">
    <location>
        <begin position="49"/>
        <end position="59"/>
    </location>
</feature>
<name>A0A0C9SWZ0_PLICR</name>
<evidence type="ECO:0000313" key="3">
    <source>
        <dbReference type="Proteomes" id="UP000053263"/>
    </source>
</evidence>
<dbReference type="Proteomes" id="UP000053263">
    <property type="component" value="Unassembled WGS sequence"/>
</dbReference>
<proteinExistence type="predicted"/>
<feature type="region of interest" description="Disordered" evidence="1">
    <location>
        <begin position="47"/>
        <end position="70"/>
    </location>
</feature>
<reference evidence="2 3" key="1">
    <citation type="submission" date="2014-06" db="EMBL/GenBank/DDBJ databases">
        <title>Evolutionary Origins and Diversification of the Mycorrhizal Mutualists.</title>
        <authorList>
            <consortium name="DOE Joint Genome Institute"/>
            <consortium name="Mycorrhizal Genomics Consortium"/>
            <person name="Kohler A."/>
            <person name="Kuo A."/>
            <person name="Nagy L.G."/>
            <person name="Floudas D."/>
            <person name="Copeland A."/>
            <person name="Barry K.W."/>
            <person name="Cichocki N."/>
            <person name="Veneault-Fourrey C."/>
            <person name="LaButti K."/>
            <person name="Lindquist E.A."/>
            <person name="Lipzen A."/>
            <person name="Lundell T."/>
            <person name="Morin E."/>
            <person name="Murat C."/>
            <person name="Riley R."/>
            <person name="Ohm R."/>
            <person name="Sun H."/>
            <person name="Tunlid A."/>
            <person name="Henrissat B."/>
            <person name="Grigoriev I.V."/>
            <person name="Hibbett D.S."/>
            <person name="Martin F."/>
        </authorList>
    </citation>
    <scope>NUCLEOTIDE SEQUENCE [LARGE SCALE GENOMIC DNA]</scope>
    <source>
        <strain evidence="2 3">FD-325 SS-3</strain>
    </source>
</reference>
<evidence type="ECO:0000313" key="2">
    <source>
        <dbReference type="EMBL" id="KII84035.1"/>
    </source>
</evidence>